<dbReference type="InterPro" id="IPR036388">
    <property type="entry name" value="WH-like_DNA-bd_sf"/>
</dbReference>
<dbReference type="SMART" id="SM00895">
    <property type="entry name" value="FCD"/>
    <property type="match status" value="1"/>
</dbReference>
<dbReference type="InterPro" id="IPR011711">
    <property type="entry name" value="GntR_C"/>
</dbReference>
<dbReference type="SUPFAM" id="SSF48008">
    <property type="entry name" value="GntR ligand-binding domain-like"/>
    <property type="match status" value="1"/>
</dbReference>
<name>A0A087BZH3_9BIFI</name>
<dbReference type="OrthoDB" id="8663149at2"/>
<dbReference type="GeneID" id="93095032"/>
<dbReference type="STRING" id="1437603.GCA_000771525_00514"/>
<evidence type="ECO:0000259" key="4">
    <source>
        <dbReference type="PROSITE" id="PS50949"/>
    </source>
</evidence>
<dbReference type="PRINTS" id="PR00035">
    <property type="entry name" value="HTHGNTR"/>
</dbReference>
<dbReference type="RefSeq" id="WP_033513519.1">
    <property type="nucleotide sequence ID" value="NZ_JDUO01000016.1"/>
</dbReference>
<dbReference type="InterPro" id="IPR000524">
    <property type="entry name" value="Tscrpt_reg_HTH_GntR"/>
</dbReference>
<dbReference type="Proteomes" id="UP000029082">
    <property type="component" value="Unassembled WGS sequence"/>
</dbReference>
<evidence type="ECO:0000313" key="5">
    <source>
        <dbReference type="EMBL" id="KFI76423.1"/>
    </source>
</evidence>
<dbReference type="eggNOG" id="COG1802">
    <property type="taxonomic scope" value="Bacteria"/>
</dbReference>
<keyword evidence="2" id="KW-0238">DNA-binding</keyword>
<accession>A0A087BZH3</accession>
<dbReference type="Pfam" id="PF00392">
    <property type="entry name" value="GntR"/>
    <property type="match status" value="1"/>
</dbReference>
<dbReference type="GO" id="GO:0003700">
    <property type="term" value="F:DNA-binding transcription factor activity"/>
    <property type="evidence" value="ECO:0007669"/>
    <property type="project" value="InterPro"/>
</dbReference>
<sequence>MLKGHLRIQSLGDQITDDLRSSIIHGQLPKGERIIETEVAQRYGVSRGPVRDALQQLTNEGLVVRGRQGCVISGLSQKDVRDMYEVRVCFEELAMTHIANDPGSIDWRGMDEAIQDMRDALQAGDTNRYAQADLNFHHELIVNSQNSRMIAFWSVIKPLFSIMLQVTNAQDVDLTPSFEDHVAILDSLKSGGNADVSTLIDRHLEGSLNRMIRTMPTLQ</sequence>
<comment type="caution">
    <text evidence="5">The sequence shown here is derived from an EMBL/GenBank/DDBJ whole genome shotgun (WGS) entry which is preliminary data.</text>
</comment>
<gene>
    <name evidence="5" type="ORF">BMON_1722</name>
</gene>
<dbReference type="PANTHER" id="PTHR43537">
    <property type="entry name" value="TRANSCRIPTIONAL REGULATOR, GNTR FAMILY"/>
    <property type="match status" value="1"/>
</dbReference>
<reference evidence="5 6" key="1">
    <citation type="submission" date="2014-03" db="EMBL/GenBank/DDBJ databases">
        <title>Genomics of Bifidobacteria.</title>
        <authorList>
            <person name="Ventura M."/>
            <person name="Milani C."/>
            <person name="Lugli G.A."/>
        </authorList>
    </citation>
    <scope>NUCLEOTIDE SEQUENCE [LARGE SCALE GENOMIC DNA]</scope>
    <source>
        <strain evidence="5 6">DSM 21395</strain>
    </source>
</reference>
<keyword evidence="1" id="KW-0805">Transcription regulation</keyword>
<feature type="domain" description="HTH gntR-type" evidence="4">
    <location>
        <begin position="9"/>
        <end position="75"/>
    </location>
</feature>
<evidence type="ECO:0000313" key="6">
    <source>
        <dbReference type="Proteomes" id="UP000029082"/>
    </source>
</evidence>
<dbReference type="InterPro" id="IPR008920">
    <property type="entry name" value="TF_FadR/GntR_C"/>
</dbReference>
<dbReference type="SMART" id="SM00345">
    <property type="entry name" value="HTH_GNTR"/>
    <property type="match status" value="1"/>
</dbReference>
<evidence type="ECO:0000256" key="3">
    <source>
        <dbReference type="ARBA" id="ARBA00023163"/>
    </source>
</evidence>
<protein>
    <submittedName>
        <fullName evidence="5">GntR family transcriptional regulator</fullName>
    </submittedName>
</protein>
<dbReference type="Gene3D" id="1.10.10.10">
    <property type="entry name" value="Winged helix-like DNA-binding domain superfamily/Winged helix DNA-binding domain"/>
    <property type="match status" value="1"/>
</dbReference>
<dbReference type="InterPro" id="IPR036390">
    <property type="entry name" value="WH_DNA-bd_sf"/>
</dbReference>
<dbReference type="AlphaFoldDB" id="A0A087BZH3"/>
<dbReference type="Pfam" id="PF07729">
    <property type="entry name" value="FCD"/>
    <property type="match status" value="1"/>
</dbReference>
<dbReference type="Gene3D" id="1.20.120.530">
    <property type="entry name" value="GntR ligand-binding domain-like"/>
    <property type="match status" value="1"/>
</dbReference>
<evidence type="ECO:0000256" key="2">
    <source>
        <dbReference type="ARBA" id="ARBA00023125"/>
    </source>
</evidence>
<organism evidence="5 6">
    <name type="scientific">Bifidobacterium mongoliense DSM 21395</name>
    <dbReference type="NCBI Taxonomy" id="1437603"/>
    <lineage>
        <taxon>Bacteria</taxon>
        <taxon>Bacillati</taxon>
        <taxon>Actinomycetota</taxon>
        <taxon>Actinomycetes</taxon>
        <taxon>Bifidobacteriales</taxon>
        <taxon>Bifidobacteriaceae</taxon>
        <taxon>Bifidobacterium</taxon>
    </lineage>
</organism>
<evidence type="ECO:0000256" key="1">
    <source>
        <dbReference type="ARBA" id="ARBA00023015"/>
    </source>
</evidence>
<dbReference type="SUPFAM" id="SSF46785">
    <property type="entry name" value="Winged helix' DNA-binding domain"/>
    <property type="match status" value="1"/>
</dbReference>
<keyword evidence="6" id="KW-1185">Reference proteome</keyword>
<dbReference type="GO" id="GO:0003677">
    <property type="term" value="F:DNA binding"/>
    <property type="evidence" value="ECO:0007669"/>
    <property type="project" value="UniProtKB-KW"/>
</dbReference>
<dbReference type="EMBL" id="JGZE01000016">
    <property type="protein sequence ID" value="KFI76423.1"/>
    <property type="molecule type" value="Genomic_DNA"/>
</dbReference>
<dbReference type="PROSITE" id="PS50949">
    <property type="entry name" value="HTH_GNTR"/>
    <property type="match status" value="1"/>
</dbReference>
<proteinExistence type="predicted"/>
<keyword evidence="3" id="KW-0804">Transcription</keyword>
<dbReference type="PANTHER" id="PTHR43537:SF45">
    <property type="entry name" value="GNTR FAMILY REGULATORY PROTEIN"/>
    <property type="match status" value="1"/>
</dbReference>
<dbReference type="CDD" id="cd07377">
    <property type="entry name" value="WHTH_GntR"/>
    <property type="match status" value="1"/>
</dbReference>